<name>A0ABY6U6C3_BIOOC</name>
<gene>
    <name evidence="2" type="ORF">CLO192961_LOCUS192674</name>
</gene>
<proteinExistence type="predicted"/>
<dbReference type="Proteomes" id="UP000766486">
    <property type="component" value="Unassembled WGS sequence"/>
</dbReference>
<comment type="caution">
    <text evidence="2">The sequence shown here is derived from an EMBL/GenBank/DDBJ whole genome shotgun (WGS) entry which is preliminary data.</text>
</comment>
<evidence type="ECO:0000313" key="2">
    <source>
        <dbReference type="EMBL" id="VUC26617.1"/>
    </source>
</evidence>
<feature type="signal peptide" evidence="1">
    <location>
        <begin position="1"/>
        <end position="23"/>
    </location>
</feature>
<feature type="chain" id="PRO_5047234057" evidence="1">
    <location>
        <begin position="24"/>
        <end position="117"/>
    </location>
</feature>
<keyword evidence="3" id="KW-1185">Reference proteome</keyword>
<evidence type="ECO:0000256" key="1">
    <source>
        <dbReference type="SAM" id="SignalP"/>
    </source>
</evidence>
<sequence length="117" mass="13106">MVGATQLGLAALVWLGLASRGLALSIDQATDDLNLVARDDLEPRLLFGSLEKTKAQMALAAKGKRDSEELDERDLEERLYLAGYEKYAKKKQKRFSPGKAYLKAKAKHQPYKVRRSL</sequence>
<protein>
    <submittedName>
        <fullName evidence="2">Uncharacterized protein</fullName>
    </submittedName>
</protein>
<dbReference type="EMBL" id="CABFNS010000753">
    <property type="protein sequence ID" value="VUC26617.1"/>
    <property type="molecule type" value="Genomic_DNA"/>
</dbReference>
<reference evidence="2 3" key="1">
    <citation type="submission" date="2019-06" db="EMBL/GenBank/DDBJ databases">
        <authorList>
            <person name="Broberg M."/>
        </authorList>
    </citation>
    <scope>NUCLEOTIDE SEQUENCE [LARGE SCALE GENOMIC DNA]</scope>
</reference>
<keyword evidence="1" id="KW-0732">Signal</keyword>
<organism evidence="2 3">
    <name type="scientific">Bionectria ochroleuca</name>
    <name type="common">Gliocladium roseum</name>
    <dbReference type="NCBI Taxonomy" id="29856"/>
    <lineage>
        <taxon>Eukaryota</taxon>
        <taxon>Fungi</taxon>
        <taxon>Dikarya</taxon>
        <taxon>Ascomycota</taxon>
        <taxon>Pezizomycotina</taxon>
        <taxon>Sordariomycetes</taxon>
        <taxon>Hypocreomycetidae</taxon>
        <taxon>Hypocreales</taxon>
        <taxon>Bionectriaceae</taxon>
        <taxon>Clonostachys</taxon>
    </lineage>
</organism>
<accession>A0ABY6U6C3</accession>
<evidence type="ECO:0000313" key="3">
    <source>
        <dbReference type="Proteomes" id="UP000766486"/>
    </source>
</evidence>